<dbReference type="OrthoDB" id="268975at2"/>
<evidence type="ECO:0000256" key="2">
    <source>
        <dbReference type="ARBA" id="ARBA00022729"/>
    </source>
</evidence>
<dbReference type="GO" id="GO:0016020">
    <property type="term" value="C:membrane"/>
    <property type="evidence" value="ECO:0007669"/>
    <property type="project" value="UniProtKB-SubCell"/>
</dbReference>
<gene>
    <name evidence="7" type="ORF">BC777_1997</name>
</gene>
<evidence type="ECO:0000313" key="7">
    <source>
        <dbReference type="EMBL" id="PJI93128.1"/>
    </source>
</evidence>
<dbReference type="RefSeq" id="WP_100367865.1">
    <property type="nucleotide sequence ID" value="NZ_PGTY01000001.1"/>
</dbReference>
<dbReference type="AlphaFoldDB" id="A0A2M8WQB6"/>
<evidence type="ECO:0000256" key="3">
    <source>
        <dbReference type="ARBA" id="ARBA00023136"/>
    </source>
</evidence>
<dbReference type="InterPro" id="IPR027385">
    <property type="entry name" value="Beta-barrel_OMP"/>
</dbReference>
<dbReference type="EMBL" id="PGTY01000001">
    <property type="protein sequence ID" value="PJI93128.1"/>
    <property type="molecule type" value="Genomic_DNA"/>
</dbReference>
<dbReference type="Gene3D" id="2.40.160.20">
    <property type="match status" value="1"/>
</dbReference>
<protein>
    <submittedName>
        <fullName evidence="7">Opacity protein-like surface antigen</fullName>
    </submittedName>
</protein>
<comment type="caution">
    <text evidence="7">The sequence shown here is derived from an EMBL/GenBank/DDBJ whole genome shotgun (WGS) entry which is preliminary data.</text>
</comment>
<evidence type="ECO:0000259" key="6">
    <source>
        <dbReference type="Pfam" id="PF13505"/>
    </source>
</evidence>
<dbReference type="Proteomes" id="UP000228531">
    <property type="component" value="Unassembled WGS sequence"/>
</dbReference>
<accession>A0A2M8WQB6</accession>
<reference evidence="7 8" key="1">
    <citation type="submission" date="2017-11" db="EMBL/GenBank/DDBJ databases">
        <title>Genomic Encyclopedia of Archaeal and Bacterial Type Strains, Phase II (KMG-II): From Individual Species to Whole Genera.</title>
        <authorList>
            <person name="Goeker M."/>
        </authorList>
    </citation>
    <scope>NUCLEOTIDE SEQUENCE [LARGE SCALE GENOMIC DNA]</scope>
    <source>
        <strain evidence="7 8">DSM 29128</strain>
    </source>
</reference>
<name>A0A2M8WQB6_9RHOB</name>
<evidence type="ECO:0000256" key="1">
    <source>
        <dbReference type="ARBA" id="ARBA00004370"/>
    </source>
</evidence>
<dbReference type="InterPro" id="IPR011250">
    <property type="entry name" value="OMP/PagP_B-barrel"/>
</dbReference>
<sequence>MTRTIFAAVIATALSTSAAFANDWSGPYAGVSLNAGMFNSETTDHWCYVACDGASLAEFGAGAGIAGGYDVQMNEFVFGVVADYTFTNFETVNEHEDVTAPVNYTSYTESTWDGMLTLRARAGLAVDNTLVYATGGVAFVDVNYRHDYDAGPVAENEGFEPYSDIEVGFAAGAGVEHKFNDLYSVSAEYLYVGLQSSDGGEYYNDLDDLDSPSDGTADYRSSAHMLRLAVNYRF</sequence>
<evidence type="ECO:0000313" key="8">
    <source>
        <dbReference type="Proteomes" id="UP000228531"/>
    </source>
</evidence>
<feature type="chain" id="PRO_5014883288" evidence="5">
    <location>
        <begin position="22"/>
        <end position="234"/>
    </location>
</feature>
<comment type="similarity">
    <text evidence="4">Belongs to the Omp25/RopB family.</text>
</comment>
<keyword evidence="3" id="KW-0472">Membrane</keyword>
<keyword evidence="8" id="KW-1185">Reference proteome</keyword>
<evidence type="ECO:0000256" key="4">
    <source>
        <dbReference type="ARBA" id="ARBA00038306"/>
    </source>
</evidence>
<dbReference type="Pfam" id="PF13505">
    <property type="entry name" value="OMP_b-brl"/>
    <property type="match status" value="1"/>
</dbReference>
<dbReference type="PANTHER" id="PTHR34001">
    <property type="entry name" value="BLL7405 PROTEIN"/>
    <property type="match status" value="1"/>
</dbReference>
<evidence type="ECO:0000256" key="5">
    <source>
        <dbReference type="SAM" id="SignalP"/>
    </source>
</evidence>
<dbReference type="SUPFAM" id="SSF56925">
    <property type="entry name" value="OMPA-like"/>
    <property type="match status" value="1"/>
</dbReference>
<dbReference type="InterPro" id="IPR051692">
    <property type="entry name" value="OMP-like"/>
</dbReference>
<dbReference type="PANTHER" id="PTHR34001:SF3">
    <property type="entry name" value="BLL7405 PROTEIN"/>
    <property type="match status" value="1"/>
</dbReference>
<organism evidence="7 8">
    <name type="scientific">Yoonia maricola</name>
    <dbReference type="NCBI Taxonomy" id="420999"/>
    <lineage>
        <taxon>Bacteria</taxon>
        <taxon>Pseudomonadati</taxon>
        <taxon>Pseudomonadota</taxon>
        <taxon>Alphaproteobacteria</taxon>
        <taxon>Rhodobacterales</taxon>
        <taxon>Paracoccaceae</taxon>
        <taxon>Yoonia</taxon>
    </lineage>
</organism>
<feature type="signal peptide" evidence="5">
    <location>
        <begin position="1"/>
        <end position="21"/>
    </location>
</feature>
<comment type="subcellular location">
    <subcellularLocation>
        <location evidence="1">Membrane</location>
    </subcellularLocation>
</comment>
<proteinExistence type="inferred from homology"/>
<feature type="domain" description="Outer membrane protein beta-barrel" evidence="6">
    <location>
        <begin position="7"/>
        <end position="234"/>
    </location>
</feature>
<keyword evidence="2 5" id="KW-0732">Signal</keyword>